<feature type="region of interest" description="Disordered" evidence="1">
    <location>
        <begin position="401"/>
        <end position="554"/>
    </location>
</feature>
<organism evidence="2">
    <name type="scientific">Toxoplasma gondii (strain ATCC 50861 / VEG)</name>
    <dbReference type="NCBI Taxonomy" id="432359"/>
    <lineage>
        <taxon>Eukaryota</taxon>
        <taxon>Sar</taxon>
        <taxon>Alveolata</taxon>
        <taxon>Apicomplexa</taxon>
        <taxon>Conoidasida</taxon>
        <taxon>Coccidia</taxon>
        <taxon>Eucoccidiorida</taxon>
        <taxon>Eimeriorina</taxon>
        <taxon>Sarcocystidae</taxon>
        <taxon>Toxoplasma</taxon>
    </lineage>
</organism>
<dbReference type="AlphaFoldDB" id="A0A0F7VB63"/>
<feature type="compositionally biased region" description="Acidic residues" evidence="1">
    <location>
        <begin position="867"/>
        <end position="878"/>
    </location>
</feature>
<feature type="compositionally biased region" description="Polar residues" evidence="1">
    <location>
        <begin position="166"/>
        <end position="183"/>
    </location>
</feature>
<protein>
    <recommendedName>
        <fullName evidence="3">Hpc2-related domain-containing protein</fullName>
    </recommendedName>
</protein>
<evidence type="ECO:0000256" key="1">
    <source>
        <dbReference type="SAM" id="MobiDB-lite"/>
    </source>
</evidence>
<feature type="compositionally biased region" description="Polar residues" evidence="1">
    <location>
        <begin position="223"/>
        <end position="240"/>
    </location>
</feature>
<feature type="region of interest" description="Disordered" evidence="1">
    <location>
        <begin position="826"/>
        <end position="890"/>
    </location>
</feature>
<feature type="compositionally biased region" description="Basic and acidic residues" evidence="1">
    <location>
        <begin position="659"/>
        <end position="671"/>
    </location>
</feature>
<reference evidence="2" key="1">
    <citation type="journal article" date="2015" name="PLoS ONE">
        <title>Comprehensive Evaluation of Toxoplasma gondii VEG and Neospora caninum LIV Genomes with Tachyzoite Stage Transcriptome and Proteome Defines Novel Transcript Features.</title>
        <authorList>
            <person name="Ramaprasad A."/>
            <person name="Mourier T."/>
            <person name="Naeem R."/>
            <person name="Malas T.B."/>
            <person name="Moussa E."/>
            <person name="Panigrahi A."/>
            <person name="Vermont S.J."/>
            <person name="Otto T.D."/>
            <person name="Wastling J."/>
            <person name="Pain A."/>
        </authorList>
    </citation>
    <scope>NUCLEOTIDE SEQUENCE</scope>
    <source>
        <strain evidence="2">VEG</strain>
    </source>
</reference>
<feature type="region of interest" description="Disordered" evidence="1">
    <location>
        <begin position="16"/>
        <end position="37"/>
    </location>
</feature>
<evidence type="ECO:0008006" key="3">
    <source>
        <dbReference type="Google" id="ProtNLM"/>
    </source>
</evidence>
<evidence type="ECO:0000313" key="2">
    <source>
        <dbReference type="EMBL" id="CEL77893.1"/>
    </source>
</evidence>
<feature type="compositionally biased region" description="Basic residues" evidence="1">
    <location>
        <begin position="185"/>
        <end position="194"/>
    </location>
</feature>
<sequence length="1225" mass="130126">MWCDLFSAAKAKFEQQKQGYRSHNAERDAPAFPTPPALVAQNSGVTCPATSENSCVTPPSLRLAPASASAISTHVTPVSSVALASASEVTASPAVCAATASSEGSPDAGASQPLSVGREGVGKPRKLKNIAPSGVSACAEGESSQEPKPKKPRMNRHTAREGACPQQGTEAETSKTQASTQKTAGAKKRPRRPKGASASSAKKDDASALTTTEGGATSPDALSASSVSAKEFQSSHTSSFPPRVSAVPPNAPAALSPSTGAPTDEASVSASKAPQPPPLLSSVHQAHEAAPTKTPKGRLQAAAAWTPANSPRASGTNKENTNNAPSFQGGSNSLLCSPRSLFRDDTLSKFAAILATSQQQREKKTKLPEAASVVSAPGIVTETPGVPVLLSSSQTTLTSQKEVASAETIDSGDAGRGVSSRIEKAPQCLASPLLSPPPQHPFASSQNPSSFRNPSSSSFQNQFPFQAVPEISPCLQETTELPVRGGREGETKVGGSTDLASPSVFRRSAEDGDAGAFSSACSRVSYEDATEASRQATAQSEAKKEEVSEPQAAAGVSPFAVSGVVLERSSAATGSAFSLPFPCENAAAANHVEVVDDEESLGSDDDADSLGGQREGESEGEEEVKKFIPFRFIRGLWIDVEHEGLAGQEEEDENDDEAQEKPSPRASESRSRGLCFSSLPLLLDFRASVEAAYGGEENLRDPRTLETAILQASEQSFPSLSSLASPSPGVGPDGAGRGAPAGLLTPGGPAGDAGLPGRGGYGLDGGSLQYRPSKLELCVASIEQRLARQRLIANPKDILRGGGGAGGVYYDKDDAFLDDSETFREFGMDPSADFDDQQTVSGAPSESGMDDEDAYDGTSEFVCDNDPTMEDSEPEETDSSAKKGRKLQQDDEKFNPLAWRRFKTSLKQNMTDEAFSVLLSMEEELESLRATDGDDPVPQAIEKIMLKHLRKSWSEQLANRQGPERLVELNWALVNKMGSALHAISRECGVFLVHKTWVRRTLVHNSTVYEYLLLQLFDMIKKSPLFRKDDPAVIQKVQESFEAWQRVGDDSKAPSTSHVCLTVPFAPLLFAGDRIQHLKEAELAKSPLLRIGAVVIDMAVIFHLRRNGLREYVELGLGAESDLQPDQEQHFPQFLRSLLKQAVARRFGSGVRFSLSAAYLKAFVAHLKTRYNVNLYERRARRFRELQFQTVVCRAAVEQTGVCTPGVGLPATGGGISLTGKGAWS</sequence>
<feature type="region of interest" description="Disordered" evidence="1">
    <location>
        <begin position="716"/>
        <end position="742"/>
    </location>
</feature>
<feature type="compositionally biased region" description="Polar residues" evidence="1">
    <location>
        <begin position="307"/>
        <end position="335"/>
    </location>
</feature>
<feature type="compositionally biased region" description="Low complexity" evidence="1">
    <location>
        <begin position="444"/>
        <end position="466"/>
    </location>
</feature>
<feature type="region of interest" description="Disordered" evidence="1">
    <location>
        <begin position="590"/>
        <end position="623"/>
    </location>
</feature>
<dbReference type="EMBL" id="LN714501">
    <property type="protein sequence ID" value="CEL77893.1"/>
    <property type="molecule type" value="Genomic_DNA"/>
</dbReference>
<feature type="region of interest" description="Disordered" evidence="1">
    <location>
        <begin position="99"/>
        <end position="335"/>
    </location>
</feature>
<feature type="compositionally biased region" description="Acidic residues" evidence="1">
    <location>
        <begin position="595"/>
        <end position="608"/>
    </location>
</feature>
<accession>A0A0F7VB63</accession>
<name>A0A0F7VB63_TOXGV</name>
<feature type="compositionally biased region" description="Polar residues" evidence="1">
    <location>
        <begin position="256"/>
        <end position="272"/>
    </location>
</feature>
<feature type="region of interest" description="Disordered" evidence="1">
    <location>
        <begin position="643"/>
        <end position="672"/>
    </location>
</feature>
<gene>
    <name evidence="2" type="ORF">BN1205_037510</name>
</gene>
<feature type="compositionally biased region" description="Acidic residues" evidence="1">
    <location>
        <begin position="648"/>
        <end position="658"/>
    </location>
</feature>
<proteinExistence type="predicted"/>
<feature type="compositionally biased region" description="Low complexity" evidence="1">
    <location>
        <begin position="716"/>
        <end position="730"/>
    </location>
</feature>